<proteinExistence type="predicted"/>
<dbReference type="EMBL" id="QRQN01000015">
    <property type="protein sequence ID" value="RHN06627.1"/>
    <property type="molecule type" value="Genomic_DNA"/>
</dbReference>
<dbReference type="PaxDb" id="166486-ERS852572_02173"/>
<dbReference type="GeneID" id="61435243"/>
<dbReference type="PROSITE" id="PS51343">
    <property type="entry name" value="PII_GLNB_DOM"/>
    <property type="match status" value="1"/>
</dbReference>
<keyword evidence="3" id="KW-0804">Transcription</keyword>
<keyword evidence="2" id="KW-0805">Transcription regulation</keyword>
<gene>
    <name evidence="5" type="primary">glnB_2</name>
    <name evidence="7" type="ORF">DWZ31_12510</name>
    <name evidence="5" type="ORF">ERS852572_02173</name>
    <name evidence="6" type="ORF">GCK47_11295</name>
</gene>
<evidence type="ECO:0000256" key="3">
    <source>
        <dbReference type="ARBA" id="ARBA00023163"/>
    </source>
</evidence>
<evidence type="ECO:0000313" key="6">
    <source>
        <dbReference type="EMBL" id="MVQ46271.1"/>
    </source>
</evidence>
<dbReference type="PANTHER" id="PTHR30115">
    <property type="entry name" value="NITROGEN REGULATORY PROTEIN P-II"/>
    <property type="match status" value="1"/>
</dbReference>
<dbReference type="AlphaFoldDB" id="A0A173UMG8"/>
<reference evidence="7 9" key="2">
    <citation type="submission" date="2018-08" db="EMBL/GenBank/DDBJ databases">
        <title>A genome reference for cultivated species of the human gut microbiota.</title>
        <authorList>
            <person name="Zou Y."/>
            <person name="Xue W."/>
            <person name="Luo G."/>
        </authorList>
    </citation>
    <scope>NUCLEOTIDE SEQUENCE [LARGE SCALE GENOMIC DNA]</scope>
    <source>
        <strain evidence="7 9">AF31-21AC</strain>
    </source>
</reference>
<evidence type="ECO:0000256" key="2">
    <source>
        <dbReference type="ARBA" id="ARBA00023015"/>
    </source>
</evidence>
<dbReference type="Pfam" id="PF00543">
    <property type="entry name" value="P-II"/>
    <property type="match status" value="1"/>
</dbReference>
<dbReference type="Proteomes" id="UP000283586">
    <property type="component" value="Unassembled WGS sequence"/>
</dbReference>
<dbReference type="Proteomes" id="UP000479531">
    <property type="component" value="Unassembled WGS sequence"/>
</dbReference>
<dbReference type="Proteomes" id="UP000095350">
    <property type="component" value="Unassembled WGS sequence"/>
</dbReference>
<evidence type="ECO:0000313" key="8">
    <source>
        <dbReference type="Proteomes" id="UP000095350"/>
    </source>
</evidence>
<protein>
    <submittedName>
        <fullName evidence="5">Nitrogen regulatory protein P-II</fullName>
    </submittedName>
    <submittedName>
        <fullName evidence="6">P-II family nitrogen regulator</fullName>
    </submittedName>
</protein>
<dbReference type="OrthoDB" id="9802729at2"/>
<sequence>MNNKQEEMEETNMKMIKAIVRPEKSEDVLDALLAGGFAAATKMSVLGRGKQKGLKVGDTYYDEIPKELIMLVVEDGDVDKVLKVIVENARVDKNGTYGDGKIFVSDVERAITISSGKDEL</sequence>
<accession>A0A173UMG8</accession>
<evidence type="ECO:0000313" key="10">
    <source>
        <dbReference type="Proteomes" id="UP000479531"/>
    </source>
</evidence>
<dbReference type="PRINTS" id="PR00340">
    <property type="entry name" value="PIIGLNB"/>
</dbReference>
<dbReference type="InterPro" id="IPR015867">
    <property type="entry name" value="N-reg_PII/ATP_PRibTrfase_C"/>
</dbReference>
<dbReference type="GO" id="GO:0005829">
    <property type="term" value="C:cytosol"/>
    <property type="evidence" value="ECO:0007669"/>
    <property type="project" value="TreeGrafter"/>
</dbReference>
<dbReference type="PANTHER" id="PTHR30115:SF13">
    <property type="entry name" value="PII-LIKE PROTEIN GLNBI"/>
    <property type="match status" value="1"/>
</dbReference>
<evidence type="ECO:0000313" key="7">
    <source>
        <dbReference type="EMBL" id="RHN06627.1"/>
    </source>
</evidence>
<dbReference type="GO" id="GO:0030234">
    <property type="term" value="F:enzyme regulator activity"/>
    <property type="evidence" value="ECO:0007669"/>
    <property type="project" value="InterPro"/>
</dbReference>
<dbReference type="InterPro" id="IPR011322">
    <property type="entry name" value="N-reg_PII-like_a/b"/>
</dbReference>
<dbReference type="EMBL" id="WGGT01000013">
    <property type="protein sequence ID" value="MVQ46271.1"/>
    <property type="molecule type" value="Genomic_DNA"/>
</dbReference>
<keyword evidence="4" id="KW-0535">Nitrogen fixation</keyword>
<evidence type="ECO:0000256" key="4">
    <source>
        <dbReference type="ARBA" id="ARBA00023231"/>
    </source>
</evidence>
<dbReference type="GO" id="GO:0006808">
    <property type="term" value="P:regulation of nitrogen utilization"/>
    <property type="evidence" value="ECO:0007669"/>
    <property type="project" value="InterPro"/>
</dbReference>
<dbReference type="SUPFAM" id="SSF54913">
    <property type="entry name" value="GlnB-like"/>
    <property type="match status" value="1"/>
</dbReference>
<name>A0A173UMG8_9FIRM</name>
<organism evidence="5 8">
    <name type="scientific">Roseburia intestinalis</name>
    <dbReference type="NCBI Taxonomy" id="166486"/>
    <lineage>
        <taxon>Bacteria</taxon>
        <taxon>Bacillati</taxon>
        <taxon>Bacillota</taxon>
        <taxon>Clostridia</taxon>
        <taxon>Lachnospirales</taxon>
        <taxon>Lachnospiraceae</taxon>
        <taxon>Roseburia</taxon>
    </lineage>
</organism>
<reference evidence="6 10" key="3">
    <citation type="submission" date="2019-10" db="EMBL/GenBank/DDBJ databases">
        <title>Roseburia spp. ameliorate alcoholic fatty liver via restoration of gut barrier function.</title>
        <authorList>
            <person name="Seo B."/>
            <person name="Ko G."/>
        </authorList>
    </citation>
    <scope>NUCLEOTIDE SEQUENCE [LARGE SCALE GENOMIC DNA]</scope>
    <source>
        <strain evidence="6 10">SNUG30017</strain>
    </source>
</reference>
<evidence type="ECO:0000313" key="5">
    <source>
        <dbReference type="EMBL" id="CUN15526.1"/>
    </source>
</evidence>
<evidence type="ECO:0000313" key="9">
    <source>
        <dbReference type="Proteomes" id="UP000283586"/>
    </source>
</evidence>
<dbReference type="SMART" id="SM00938">
    <property type="entry name" value="P-II"/>
    <property type="match status" value="1"/>
</dbReference>
<dbReference type="Gene3D" id="3.30.70.120">
    <property type="match status" value="1"/>
</dbReference>
<evidence type="ECO:0000256" key="1">
    <source>
        <dbReference type="ARBA" id="ARBA00002440"/>
    </source>
</evidence>
<dbReference type="GO" id="GO:0005524">
    <property type="term" value="F:ATP binding"/>
    <property type="evidence" value="ECO:0007669"/>
    <property type="project" value="TreeGrafter"/>
</dbReference>
<dbReference type="EMBL" id="CYXZ01000015">
    <property type="protein sequence ID" value="CUN15526.1"/>
    <property type="molecule type" value="Genomic_DNA"/>
</dbReference>
<reference evidence="5 8" key="1">
    <citation type="submission" date="2015-09" db="EMBL/GenBank/DDBJ databases">
        <authorList>
            <consortium name="Pathogen Informatics"/>
        </authorList>
    </citation>
    <scope>NUCLEOTIDE SEQUENCE [LARGE SCALE GENOMIC DNA]</scope>
    <source>
        <strain evidence="5 8">2789STDY5834960</strain>
    </source>
</reference>
<dbReference type="RefSeq" id="WP_006856600.1">
    <property type="nucleotide sequence ID" value="NZ_CABIYH010000015.1"/>
</dbReference>
<dbReference type="STRING" id="166486.ERS852572_02173"/>
<comment type="function">
    <text evidence="1">Could be involved in the regulation of nitrogen fixation.</text>
</comment>
<dbReference type="InterPro" id="IPR002187">
    <property type="entry name" value="N-reg_PII"/>
</dbReference>